<dbReference type="Proteomes" id="UP000198460">
    <property type="component" value="Unassembled WGS sequence"/>
</dbReference>
<dbReference type="EMBL" id="FXAN01000052">
    <property type="protein sequence ID" value="SMG00285.1"/>
    <property type="molecule type" value="Genomic_DNA"/>
</dbReference>
<sequence>MRRRGHCREHHVIANADGSFACLAQAARRAHSSNRGALRPAPLT</sequence>
<protein>
    <submittedName>
        <fullName evidence="1">Uncharacterized protein</fullName>
    </submittedName>
</protein>
<reference evidence="1 2" key="1">
    <citation type="submission" date="2017-04" db="EMBL/GenBank/DDBJ databases">
        <authorList>
            <person name="Afonso C.L."/>
            <person name="Miller P.J."/>
            <person name="Scott M.A."/>
            <person name="Spackman E."/>
            <person name="Goraichik I."/>
            <person name="Dimitrov K.M."/>
            <person name="Suarez D.L."/>
            <person name="Swayne D.E."/>
        </authorList>
    </citation>
    <scope>NUCLEOTIDE SEQUENCE [LARGE SCALE GENOMIC DNA]</scope>
    <source>
        <strain evidence="1">LMG 28154</strain>
    </source>
</reference>
<organism evidence="1 2">
    <name type="scientific">Burkholderia singularis</name>
    <dbReference type="NCBI Taxonomy" id="1503053"/>
    <lineage>
        <taxon>Bacteria</taxon>
        <taxon>Pseudomonadati</taxon>
        <taxon>Pseudomonadota</taxon>
        <taxon>Betaproteobacteria</taxon>
        <taxon>Burkholderiales</taxon>
        <taxon>Burkholderiaceae</taxon>
        <taxon>Burkholderia</taxon>
        <taxon>pseudomallei group</taxon>
    </lineage>
</organism>
<proteinExistence type="predicted"/>
<dbReference type="AlphaFoldDB" id="A0A238H528"/>
<evidence type="ECO:0000313" key="2">
    <source>
        <dbReference type="Proteomes" id="UP000198460"/>
    </source>
</evidence>
<evidence type="ECO:0000313" key="1">
    <source>
        <dbReference type="EMBL" id="SMG00285.1"/>
    </source>
</evidence>
<gene>
    <name evidence="1" type="ORF">BSIN_3354</name>
</gene>
<accession>A0A238H528</accession>
<name>A0A238H528_9BURK</name>